<dbReference type="Gene3D" id="3.30.43.10">
    <property type="entry name" value="Uridine Diphospho-n-acetylenolpyruvylglucosamine Reductase, domain 2"/>
    <property type="match status" value="1"/>
</dbReference>
<accession>A0A6N9YQH7</accession>
<feature type="domain" description="4Fe-4S ferredoxin-type" evidence="11">
    <location>
        <begin position="500"/>
        <end position="531"/>
    </location>
</feature>
<dbReference type="InterPro" id="IPR017896">
    <property type="entry name" value="4Fe4S_Fe-S-bd"/>
</dbReference>
<dbReference type="InterPro" id="IPR016167">
    <property type="entry name" value="FAD-bd_PCMH_sub1"/>
</dbReference>
<dbReference type="Pfam" id="PF13183">
    <property type="entry name" value="Fer4_8"/>
    <property type="match status" value="1"/>
</dbReference>
<dbReference type="Gene3D" id="1.10.45.10">
    <property type="entry name" value="Vanillyl-alcohol Oxidase, Chain A, domain 4"/>
    <property type="match status" value="1"/>
</dbReference>
<dbReference type="Pfam" id="PF02913">
    <property type="entry name" value="FAD-oxidase_C"/>
    <property type="match status" value="1"/>
</dbReference>
<evidence type="ECO:0000256" key="8">
    <source>
        <dbReference type="ARBA" id="ARBA00023004"/>
    </source>
</evidence>
<evidence type="ECO:0000256" key="7">
    <source>
        <dbReference type="ARBA" id="ARBA00023002"/>
    </source>
</evidence>
<organism evidence="13 14">
    <name type="scientific">Phytoactinopolyspora alkaliphila</name>
    <dbReference type="NCBI Taxonomy" id="1783498"/>
    <lineage>
        <taxon>Bacteria</taxon>
        <taxon>Bacillati</taxon>
        <taxon>Actinomycetota</taxon>
        <taxon>Actinomycetes</taxon>
        <taxon>Jiangellales</taxon>
        <taxon>Jiangellaceae</taxon>
        <taxon>Phytoactinopolyspora</taxon>
    </lineage>
</organism>
<evidence type="ECO:0000256" key="3">
    <source>
        <dbReference type="ARBA" id="ARBA00022630"/>
    </source>
</evidence>
<reference evidence="13 14" key="1">
    <citation type="submission" date="2020-02" db="EMBL/GenBank/DDBJ databases">
        <authorList>
            <person name="Li X.-J."/>
            <person name="Feng X.-M."/>
        </authorList>
    </citation>
    <scope>NUCLEOTIDE SEQUENCE [LARGE SCALE GENOMIC DNA]</scope>
    <source>
        <strain evidence="13 14">CGMCC 4.7225</strain>
    </source>
</reference>
<dbReference type="Gene3D" id="3.30.465.10">
    <property type="match status" value="1"/>
</dbReference>
<proteinExistence type="inferred from homology"/>
<dbReference type="EMBL" id="JAAGOB010000010">
    <property type="protein sequence ID" value="NED97263.1"/>
    <property type="molecule type" value="Genomic_DNA"/>
</dbReference>
<evidence type="ECO:0000256" key="10">
    <source>
        <dbReference type="ARBA" id="ARBA00038897"/>
    </source>
</evidence>
<dbReference type="Pfam" id="PF01565">
    <property type="entry name" value="FAD_binding_4"/>
    <property type="match status" value="1"/>
</dbReference>
<dbReference type="EC" id="1.1.2.4" evidence="10"/>
<evidence type="ECO:0000256" key="1">
    <source>
        <dbReference type="ARBA" id="ARBA00001974"/>
    </source>
</evidence>
<keyword evidence="6" id="KW-0809">Transit peptide</keyword>
<dbReference type="AlphaFoldDB" id="A0A6N9YQH7"/>
<protein>
    <recommendedName>
        <fullName evidence="10">D-lactate dehydrogenase (cytochrome)</fullName>
        <ecNumber evidence="10">1.1.2.4</ecNumber>
    </recommendedName>
</protein>
<dbReference type="PROSITE" id="PS00198">
    <property type="entry name" value="4FE4S_FER_1"/>
    <property type="match status" value="1"/>
</dbReference>
<keyword evidence="8" id="KW-0408">Iron</keyword>
<evidence type="ECO:0000256" key="2">
    <source>
        <dbReference type="ARBA" id="ARBA00008000"/>
    </source>
</evidence>
<dbReference type="PANTHER" id="PTHR11748:SF111">
    <property type="entry name" value="D-LACTATE DEHYDROGENASE, MITOCHONDRIAL-RELATED"/>
    <property type="match status" value="1"/>
</dbReference>
<dbReference type="InterPro" id="IPR036318">
    <property type="entry name" value="FAD-bd_PCMH-like_sf"/>
</dbReference>
<keyword evidence="14" id="KW-1185">Reference proteome</keyword>
<keyword evidence="4" id="KW-0479">Metal-binding</keyword>
<comment type="similarity">
    <text evidence="2">Belongs to the FAD-binding oxidoreductase/transferase type 4 family.</text>
</comment>
<evidence type="ECO:0000259" key="11">
    <source>
        <dbReference type="PROSITE" id="PS51379"/>
    </source>
</evidence>
<dbReference type="GO" id="GO:1903457">
    <property type="term" value="P:lactate catabolic process"/>
    <property type="evidence" value="ECO:0007669"/>
    <property type="project" value="TreeGrafter"/>
</dbReference>
<name>A0A6N9YQH7_9ACTN</name>
<feature type="domain" description="FAD-binding PCMH-type" evidence="12">
    <location>
        <begin position="8"/>
        <end position="236"/>
    </location>
</feature>
<dbReference type="InterPro" id="IPR006094">
    <property type="entry name" value="Oxid_FAD_bind_N"/>
</dbReference>
<dbReference type="InterPro" id="IPR016169">
    <property type="entry name" value="FAD-bd_PCMH_sub2"/>
</dbReference>
<keyword evidence="7" id="KW-0560">Oxidoreductase</keyword>
<dbReference type="GO" id="GO:0008720">
    <property type="term" value="F:D-lactate dehydrogenase (NAD+) activity"/>
    <property type="evidence" value="ECO:0007669"/>
    <property type="project" value="TreeGrafter"/>
</dbReference>
<dbReference type="InterPro" id="IPR004017">
    <property type="entry name" value="Cys_rich_dom"/>
</dbReference>
<evidence type="ECO:0000256" key="5">
    <source>
        <dbReference type="ARBA" id="ARBA00022827"/>
    </source>
</evidence>
<dbReference type="InterPro" id="IPR017900">
    <property type="entry name" value="4Fe4S_Fe_S_CS"/>
</dbReference>
<dbReference type="PANTHER" id="PTHR11748">
    <property type="entry name" value="D-LACTATE DEHYDROGENASE"/>
    <property type="match status" value="1"/>
</dbReference>
<dbReference type="GO" id="GO:0046872">
    <property type="term" value="F:metal ion binding"/>
    <property type="evidence" value="ECO:0007669"/>
    <property type="project" value="UniProtKB-KW"/>
</dbReference>
<keyword evidence="9" id="KW-0411">Iron-sulfur</keyword>
<dbReference type="Gene3D" id="3.30.70.2740">
    <property type="match status" value="1"/>
</dbReference>
<comment type="caution">
    <text evidence="13">The sequence shown here is derived from an EMBL/GenBank/DDBJ whole genome shotgun (WGS) entry which is preliminary data.</text>
</comment>
<dbReference type="InterPro" id="IPR016166">
    <property type="entry name" value="FAD-bd_PCMH"/>
</dbReference>
<dbReference type="PROSITE" id="PS51379">
    <property type="entry name" value="4FE4S_FER_2"/>
    <property type="match status" value="1"/>
</dbReference>
<keyword evidence="5" id="KW-0274">FAD</keyword>
<evidence type="ECO:0000256" key="9">
    <source>
        <dbReference type="ARBA" id="ARBA00023014"/>
    </source>
</evidence>
<dbReference type="InterPro" id="IPR004113">
    <property type="entry name" value="FAD-bd_oxidored_4_C"/>
</dbReference>
<comment type="cofactor">
    <cofactor evidence="1">
        <name>FAD</name>
        <dbReference type="ChEBI" id="CHEBI:57692"/>
    </cofactor>
</comment>
<dbReference type="GO" id="GO:0004458">
    <property type="term" value="F:D-lactate dehydrogenase (cytochrome) activity"/>
    <property type="evidence" value="ECO:0007669"/>
    <property type="project" value="UniProtKB-EC"/>
</dbReference>
<evidence type="ECO:0000256" key="6">
    <source>
        <dbReference type="ARBA" id="ARBA00022946"/>
    </source>
</evidence>
<dbReference type="PROSITE" id="PS51387">
    <property type="entry name" value="FAD_PCMH"/>
    <property type="match status" value="1"/>
</dbReference>
<dbReference type="Gene3D" id="1.10.1060.10">
    <property type="entry name" value="Alpha-helical ferredoxin"/>
    <property type="match status" value="1"/>
</dbReference>
<evidence type="ECO:0000259" key="12">
    <source>
        <dbReference type="PROSITE" id="PS51387"/>
    </source>
</evidence>
<dbReference type="GO" id="GO:0051536">
    <property type="term" value="F:iron-sulfur cluster binding"/>
    <property type="evidence" value="ECO:0007669"/>
    <property type="project" value="UniProtKB-KW"/>
</dbReference>
<dbReference type="InterPro" id="IPR016171">
    <property type="entry name" value="Vanillyl_alc_oxidase_C-sub2"/>
</dbReference>
<gene>
    <name evidence="13" type="ORF">G1H11_18350</name>
</gene>
<sequence length="909" mass="95902">MAHDASHYLLHPRGVFVAQDAGQVASALRTARTHGVPVTFRSAGTSLSGQASTAGLLVDTRRHFSGIEILDGGARVRVQPGLTLRQVNARLAPYARRLGPDPASESACTIGGVVANNSSGMSCGTTDTAYRTIESMVLVLASGITIDTGASDADAKLRLLEPDLYAGLQRLREQVRSSPAMRATIEHQFSMKNTMGYGVNALLDFSEPVDILTHLVVGSEGTLGFVAEVTLRTVPLLAHSATSLLVFESLPAATDALETLIDSGARAVELLDAASLRVAQTDPAAPRAVSAVDVADHTALLVEYQAQDAAALDHVVGEAGPVLDGLRLTSPAELTRDPAIRAQMWRVRKGLYTAVAGARPVGSTALLEDVVVPVPVLTSTVSELTRLFGVHGYGDAVIFGHAKDGNLHFMINPMLAEPEELARYEAFTEDLVDLVLANDGSLKAEHGTGRIMAPFVRRQFGDELYAVMREIKRLFDPEGLLNPGVLLDDDPQAHVKNLKVVPAVDPAVDSCVECGYCEPVCPSRNTTTTPRQRIVLMREIAAATGERRRQLEEEYSYAAVDTCAADSLCVTACPVSIDTGKVMKGMRAERHGALAQRAGVTAAKHWAGTVRGLRAGLKAAEVVPDPVLRSGSSAARAVVGRGVVPEIDGGLPKAGPPRPSPQAPPDASVVFFPACIGSMFGPSGGELAGPGSTAAFLALCERAGVEVAIPEGIAGLCCGTPWASKGFTSGNTEMARRVFRAVWEASRHGKLPVACDASSCAHGLEQLGDALDGADRDRYARLHILDAVSFVRESVLPAVRVRRRLPSLAVHPTCSTVHMGTMDDLRGVAEAVADVVVVPSSWGCCGFAGDRGLFYPELTDGATEAEAAELADADVVGYASSNRTCELGMSRATGKDYHHILELLELATR</sequence>
<dbReference type="SUPFAM" id="SSF46548">
    <property type="entry name" value="alpha-helical ferredoxin"/>
    <property type="match status" value="1"/>
</dbReference>
<dbReference type="Pfam" id="PF02754">
    <property type="entry name" value="CCG"/>
    <property type="match status" value="1"/>
</dbReference>
<dbReference type="Proteomes" id="UP000469185">
    <property type="component" value="Unassembled WGS sequence"/>
</dbReference>
<keyword evidence="3" id="KW-0285">Flavoprotein</keyword>
<dbReference type="InterPro" id="IPR016164">
    <property type="entry name" value="FAD-linked_Oxase-like_C"/>
</dbReference>
<dbReference type="InterPro" id="IPR009051">
    <property type="entry name" value="Helical_ferredxn"/>
</dbReference>
<evidence type="ECO:0000313" key="13">
    <source>
        <dbReference type="EMBL" id="NED97263.1"/>
    </source>
</evidence>
<evidence type="ECO:0000313" key="14">
    <source>
        <dbReference type="Proteomes" id="UP000469185"/>
    </source>
</evidence>
<dbReference type="SUPFAM" id="SSF55103">
    <property type="entry name" value="FAD-linked oxidases, C-terminal domain"/>
    <property type="match status" value="1"/>
</dbReference>
<dbReference type="GO" id="GO:0071949">
    <property type="term" value="F:FAD binding"/>
    <property type="evidence" value="ECO:0007669"/>
    <property type="project" value="InterPro"/>
</dbReference>
<dbReference type="SUPFAM" id="SSF56176">
    <property type="entry name" value="FAD-binding/transporter-associated domain-like"/>
    <property type="match status" value="1"/>
</dbReference>
<evidence type="ECO:0000256" key="4">
    <source>
        <dbReference type="ARBA" id="ARBA00022723"/>
    </source>
</evidence>